<evidence type="ECO:0000256" key="2">
    <source>
        <dbReference type="ARBA" id="ARBA00006375"/>
    </source>
</evidence>
<feature type="repeat" description="Solcar" evidence="9">
    <location>
        <begin position="144"/>
        <end position="233"/>
    </location>
</feature>
<evidence type="ECO:0000256" key="3">
    <source>
        <dbReference type="ARBA" id="ARBA00022692"/>
    </source>
</evidence>
<dbReference type="InterPro" id="IPR023395">
    <property type="entry name" value="MCP_dom_sf"/>
</dbReference>
<evidence type="ECO:0000313" key="11">
    <source>
        <dbReference type="Proteomes" id="UP001152747"/>
    </source>
</evidence>
<evidence type="ECO:0000256" key="7">
    <source>
        <dbReference type="ARBA" id="ARBA00023128"/>
    </source>
</evidence>
<evidence type="ECO:0000256" key="9">
    <source>
        <dbReference type="PROSITE-ProRule" id="PRU00282"/>
    </source>
</evidence>
<sequence>MAEQNQPQNDDPFLGLAPEEEKFAKNLTAKCVLGAISQPLTVTRILIQLGHEPFALSTGKTLIVAGRNAYFLPNAFSYMRQLANTQGLGVLWTGLDSAIISLIAQGIASHNTERYIDEYYPNIGGAPENIDKEEDVLSDHESFKRVLRSAIRDSVVRVAAITASRPFTVVLIRQIAQLIGKEVKYTTTFKSLGLIGSQEGPAGLFSGLAPQILGELVVIWGVHSLTYALQRTLLRTEIGNTKQADENAVKSAKDVQKFVKTAVPFVVNSFGYPYGVVSCVMAVAGSGLAVSFLPYSPSFVTWHNAWDYLRPNGLKRGARLFLREQVGAVTVGTDSQLYASNSYFA</sequence>
<dbReference type="Gene3D" id="1.50.40.10">
    <property type="entry name" value="Mitochondrial carrier domain"/>
    <property type="match status" value="1"/>
</dbReference>
<dbReference type="OrthoDB" id="10253709at2759"/>
<accession>A0A9P1MW72</accession>
<keyword evidence="7" id="KW-0496">Mitochondrion</keyword>
<keyword evidence="11" id="KW-1185">Reference proteome</keyword>
<dbReference type="GO" id="GO:0005741">
    <property type="term" value="C:mitochondrial outer membrane"/>
    <property type="evidence" value="ECO:0007669"/>
    <property type="project" value="UniProtKB-SubCell"/>
</dbReference>
<dbReference type="EMBL" id="CANHGI010000002">
    <property type="protein sequence ID" value="CAI5441128.1"/>
    <property type="molecule type" value="Genomic_DNA"/>
</dbReference>
<evidence type="ECO:0000256" key="6">
    <source>
        <dbReference type="ARBA" id="ARBA00022989"/>
    </source>
</evidence>
<comment type="similarity">
    <text evidence="2">Belongs to the mitochondrial carrier (TC 2.A.29) family.</text>
</comment>
<reference evidence="10" key="1">
    <citation type="submission" date="2022-11" db="EMBL/GenBank/DDBJ databases">
        <authorList>
            <person name="Kikuchi T."/>
        </authorList>
    </citation>
    <scope>NUCLEOTIDE SEQUENCE</scope>
    <source>
        <strain evidence="10">PS1010</strain>
    </source>
</reference>
<name>A0A9P1MW72_9PELO</name>
<dbReference type="PANTHER" id="PTHR10780">
    <property type="entry name" value="MITOCHONDRIAL CARRIER HOMOLOG"/>
    <property type="match status" value="1"/>
</dbReference>
<dbReference type="PROSITE" id="PS50920">
    <property type="entry name" value="SOLCAR"/>
    <property type="match status" value="1"/>
</dbReference>
<keyword evidence="6" id="KW-1133">Transmembrane helix</keyword>
<keyword evidence="5" id="KW-1000">Mitochondrion outer membrane</keyword>
<dbReference type="AlphaFoldDB" id="A0A9P1MW72"/>
<comment type="subcellular location">
    <subcellularLocation>
        <location evidence="1">Mitochondrion outer membrane</location>
        <topology evidence="1">Multi-pass membrane protein</topology>
    </subcellularLocation>
</comment>
<gene>
    <name evidence="10" type="ORF">CAMP_LOCUS3765</name>
</gene>
<evidence type="ECO:0000256" key="1">
    <source>
        <dbReference type="ARBA" id="ARBA00004374"/>
    </source>
</evidence>
<evidence type="ECO:0000256" key="5">
    <source>
        <dbReference type="ARBA" id="ARBA00022787"/>
    </source>
</evidence>
<evidence type="ECO:0000256" key="4">
    <source>
        <dbReference type="ARBA" id="ARBA00022737"/>
    </source>
</evidence>
<dbReference type="PANTHER" id="PTHR10780:SF18">
    <property type="entry name" value="LD43650P"/>
    <property type="match status" value="1"/>
</dbReference>
<keyword evidence="8 9" id="KW-0472">Membrane</keyword>
<dbReference type="SUPFAM" id="SSF103506">
    <property type="entry name" value="Mitochondrial carrier"/>
    <property type="match status" value="1"/>
</dbReference>
<proteinExistence type="inferred from homology"/>
<comment type="caution">
    <text evidence="10">The sequence shown here is derived from an EMBL/GenBank/DDBJ whole genome shotgun (WGS) entry which is preliminary data.</text>
</comment>
<keyword evidence="4" id="KW-0677">Repeat</keyword>
<evidence type="ECO:0000256" key="8">
    <source>
        <dbReference type="ARBA" id="ARBA00023136"/>
    </source>
</evidence>
<dbReference type="InterPro" id="IPR018108">
    <property type="entry name" value="MCP_transmembrane"/>
</dbReference>
<organism evidence="10 11">
    <name type="scientific">Caenorhabditis angaria</name>
    <dbReference type="NCBI Taxonomy" id="860376"/>
    <lineage>
        <taxon>Eukaryota</taxon>
        <taxon>Metazoa</taxon>
        <taxon>Ecdysozoa</taxon>
        <taxon>Nematoda</taxon>
        <taxon>Chromadorea</taxon>
        <taxon>Rhabditida</taxon>
        <taxon>Rhabditina</taxon>
        <taxon>Rhabditomorpha</taxon>
        <taxon>Rhabditoidea</taxon>
        <taxon>Rhabditidae</taxon>
        <taxon>Peloderinae</taxon>
        <taxon>Caenorhabditis</taxon>
    </lineage>
</organism>
<keyword evidence="3 9" id="KW-0812">Transmembrane</keyword>
<protein>
    <submittedName>
        <fullName evidence="10">Uncharacterized protein</fullName>
    </submittedName>
</protein>
<dbReference type="Proteomes" id="UP001152747">
    <property type="component" value="Unassembled WGS sequence"/>
</dbReference>
<evidence type="ECO:0000313" key="10">
    <source>
        <dbReference type="EMBL" id="CAI5441128.1"/>
    </source>
</evidence>